<dbReference type="RefSeq" id="WP_181865166.1">
    <property type="nucleotide sequence ID" value="NZ_JACEQY010000020.1"/>
</dbReference>
<feature type="region of interest" description="Disordered" evidence="1">
    <location>
        <begin position="1"/>
        <end position="22"/>
    </location>
</feature>
<feature type="domain" description="Peptidase S33 tripeptidyl aminopeptidase-like C-terminal" evidence="2">
    <location>
        <begin position="182"/>
        <end position="244"/>
    </location>
</feature>
<dbReference type="Pfam" id="PF12146">
    <property type="entry name" value="Hydrolase_4"/>
    <property type="match status" value="1"/>
</dbReference>
<dbReference type="SUPFAM" id="SSF53474">
    <property type="entry name" value="alpha/beta-Hydrolases"/>
    <property type="match status" value="1"/>
</dbReference>
<accession>A0A7W2HGX6</accession>
<name>A0A7W2HGX6_9ACTN</name>
<dbReference type="AlphaFoldDB" id="A0A7W2HGX6"/>
<evidence type="ECO:0000259" key="3">
    <source>
        <dbReference type="Pfam" id="PF12146"/>
    </source>
</evidence>
<keyword evidence="5" id="KW-1185">Reference proteome</keyword>
<dbReference type="Gene3D" id="3.40.50.1820">
    <property type="entry name" value="alpha/beta hydrolase"/>
    <property type="match status" value="1"/>
</dbReference>
<organism evidence="4 5">
    <name type="scientific">Streptomyces himalayensis subsp. aureolus</name>
    <dbReference type="NCBI Taxonomy" id="2758039"/>
    <lineage>
        <taxon>Bacteria</taxon>
        <taxon>Bacillati</taxon>
        <taxon>Actinomycetota</taxon>
        <taxon>Actinomycetes</taxon>
        <taxon>Kitasatosporales</taxon>
        <taxon>Streptomycetaceae</taxon>
        <taxon>Streptomyces</taxon>
        <taxon>Streptomyces himalayensis</taxon>
    </lineage>
</organism>
<comment type="caution">
    <text evidence="4">The sequence shown here is derived from an EMBL/GenBank/DDBJ whole genome shotgun (WGS) entry which is preliminary data.</text>
</comment>
<dbReference type="InterPro" id="IPR022742">
    <property type="entry name" value="Hydrolase_4"/>
</dbReference>
<evidence type="ECO:0000256" key="1">
    <source>
        <dbReference type="SAM" id="MobiDB-lite"/>
    </source>
</evidence>
<dbReference type="Proteomes" id="UP000586976">
    <property type="component" value="Unassembled WGS sequence"/>
</dbReference>
<keyword evidence="4" id="KW-0378">Hydrolase</keyword>
<feature type="compositionally biased region" description="Low complexity" evidence="1">
    <location>
        <begin position="1"/>
        <end position="15"/>
    </location>
</feature>
<evidence type="ECO:0000313" key="4">
    <source>
        <dbReference type="EMBL" id="MBA4863447.1"/>
    </source>
</evidence>
<dbReference type="InterPro" id="IPR029058">
    <property type="entry name" value="AB_hydrolase_fold"/>
</dbReference>
<dbReference type="InterPro" id="IPR013595">
    <property type="entry name" value="Pept_S33_TAP-like_C"/>
</dbReference>
<evidence type="ECO:0000259" key="2">
    <source>
        <dbReference type="Pfam" id="PF08386"/>
    </source>
</evidence>
<proteinExistence type="predicted"/>
<dbReference type="GO" id="GO:0016787">
    <property type="term" value="F:hydrolase activity"/>
    <property type="evidence" value="ECO:0007669"/>
    <property type="project" value="UniProtKB-KW"/>
</dbReference>
<dbReference type="Pfam" id="PF08386">
    <property type="entry name" value="Abhydrolase_4"/>
    <property type="match status" value="1"/>
</dbReference>
<protein>
    <submittedName>
        <fullName evidence="4">Alpha/beta hydrolase</fullName>
    </submittedName>
</protein>
<dbReference type="EMBL" id="JACEQY010000020">
    <property type="protein sequence ID" value="MBA4863447.1"/>
    <property type="molecule type" value="Genomic_DNA"/>
</dbReference>
<sequence length="262" mass="27698">MTDLATTPTPRTATAHSWQPPAGIAPRGTLVVLPGRGEHGLVYERFGRRLSFDGYVVHALDTTPEHHTDDILTATTQAVGPDAVAPVVLVGSDTGALQALHAATAAEPARLTLHGLVLAGTAPTTGTGSADADTDAASDWDAELNARTACPTHRQKLTGDPDFARGRLTGPVPHRLLTDALPDVPTLVLHGAADPLTPLEQARTLAHRLPSATFGVLHEGLHDVLNDASHRTTAATLVQWLERLRADAELRPILTIEPLNKR</sequence>
<evidence type="ECO:0000313" key="5">
    <source>
        <dbReference type="Proteomes" id="UP000586976"/>
    </source>
</evidence>
<feature type="domain" description="Serine aminopeptidase S33" evidence="3">
    <location>
        <begin position="25"/>
        <end position="123"/>
    </location>
</feature>
<gene>
    <name evidence="4" type="ORF">H1V43_19070</name>
</gene>
<reference evidence="4 5" key="1">
    <citation type="submission" date="2020-07" db="EMBL/GenBank/DDBJ databases">
        <title>Streptomyces isolated from Indian soil.</title>
        <authorList>
            <person name="Mandal S."/>
            <person name="Maiti P.K."/>
        </authorList>
    </citation>
    <scope>NUCLEOTIDE SEQUENCE [LARGE SCALE GENOMIC DNA]</scope>
    <source>
        <strain evidence="4 5">PSKA54</strain>
    </source>
</reference>